<dbReference type="InterPro" id="IPR051908">
    <property type="entry name" value="Ribosomal_N-acetyltransferase"/>
</dbReference>
<accession>A0A1Y3FAX2</accession>
<evidence type="ECO:0000259" key="1">
    <source>
        <dbReference type="Pfam" id="PF13302"/>
    </source>
</evidence>
<dbReference type="AlphaFoldDB" id="A0A1Y3FAX2"/>
<dbReference type="OMA" id="FHARNAH"/>
<gene>
    <name evidence="2" type="ORF">CMMCAS07_15725</name>
</gene>
<dbReference type="Gene3D" id="3.40.630.30">
    <property type="match status" value="1"/>
</dbReference>
<dbReference type="Pfam" id="PF13302">
    <property type="entry name" value="Acetyltransf_3"/>
    <property type="match status" value="1"/>
</dbReference>
<evidence type="ECO:0000313" key="3">
    <source>
        <dbReference type="Proteomes" id="UP000195062"/>
    </source>
</evidence>
<keyword evidence="3" id="KW-1185">Reference proteome</keyword>
<dbReference type="PANTHER" id="PTHR43441:SF11">
    <property type="entry name" value="RIBOSOMAL-PROTEIN-SERINE ACETYLTRANSFERASE"/>
    <property type="match status" value="1"/>
</dbReference>
<organism evidence="2 3">
    <name type="scientific">Clavibacter michiganensis subsp. michiganensis</name>
    <dbReference type="NCBI Taxonomy" id="33013"/>
    <lineage>
        <taxon>Bacteria</taxon>
        <taxon>Bacillati</taxon>
        <taxon>Actinomycetota</taxon>
        <taxon>Actinomycetes</taxon>
        <taxon>Micrococcales</taxon>
        <taxon>Microbacteriaceae</taxon>
        <taxon>Clavibacter</taxon>
    </lineage>
</organism>
<feature type="domain" description="N-acetyltransferase" evidence="1">
    <location>
        <begin position="5"/>
        <end position="131"/>
    </location>
</feature>
<protein>
    <recommendedName>
        <fullName evidence="1">N-acetyltransferase domain-containing protein</fullName>
    </recommendedName>
</protein>
<comment type="caution">
    <text evidence="2">The sequence shown here is derived from an EMBL/GenBank/DDBJ whole genome shotgun (WGS) entry which is preliminary data.</text>
</comment>
<dbReference type="RefSeq" id="WP_011931899.1">
    <property type="nucleotide sequence ID" value="NZ_CP033724.1"/>
</dbReference>
<dbReference type="Proteomes" id="UP000195062">
    <property type="component" value="Unassembled WGS sequence"/>
</dbReference>
<dbReference type="SUPFAM" id="SSF55729">
    <property type="entry name" value="Acyl-CoA N-acyltransferases (Nat)"/>
    <property type="match status" value="1"/>
</dbReference>
<dbReference type="GeneID" id="92949717"/>
<proteinExistence type="predicted"/>
<dbReference type="PANTHER" id="PTHR43441">
    <property type="entry name" value="RIBOSOMAL-PROTEIN-SERINE ACETYLTRANSFERASE"/>
    <property type="match status" value="1"/>
</dbReference>
<dbReference type="InterPro" id="IPR016181">
    <property type="entry name" value="Acyl_CoA_acyltransferase"/>
</dbReference>
<dbReference type="GO" id="GO:1990189">
    <property type="term" value="F:protein N-terminal-serine acetyltransferase activity"/>
    <property type="evidence" value="ECO:0007669"/>
    <property type="project" value="TreeGrafter"/>
</dbReference>
<reference evidence="2 3" key="1">
    <citation type="submission" date="2016-08" db="EMBL/GenBank/DDBJ databases">
        <title>Genome sequence of Clavibacter michiganensis subsp. michiganensis strain CASJ007.</title>
        <authorList>
            <person name="Thapa S.P."/>
            <person name="Coaker G."/>
        </authorList>
    </citation>
    <scope>NUCLEOTIDE SEQUENCE [LARGE SCALE GENOMIC DNA]</scope>
    <source>
        <strain evidence="2">CASJ007</strain>
    </source>
</reference>
<sequence length="212" mass="23528">MPRERLRLRPPRDEDFPLISRWISADSAGAAYTGDVGENVSPERIRELHVSGAVNYLMIDVPGLGAVGLVNWGHRGHSRAYAIAIVLGEESHWQSGYGAEAFVRLIDHLFQQLDAWRVEITTASYNPYTIPAFARLRLTIEGVLRDYFYIDGEYHDATVWSLIRPEYFAAIDQGDPFGAAPFAPAVPPEAKAKARAALASYLSGTPNASWLR</sequence>
<dbReference type="GO" id="GO:0008999">
    <property type="term" value="F:protein-N-terminal-alanine acetyltransferase activity"/>
    <property type="evidence" value="ECO:0007669"/>
    <property type="project" value="TreeGrafter"/>
</dbReference>
<dbReference type="EMBL" id="MDHH01000004">
    <property type="protein sequence ID" value="OUE00887.1"/>
    <property type="molecule type" value="Genomic_DNA"/>
</dbReference>
<name>A0A1Y3FAX2_CLAMM</name>
<dbReference type="InterPro" id="IPR000182">
    <property type="entry name" value="GNAT_dom"/>
</dbReference>
<evidence type="ECO:0000313" key="2">
    <source>
        <dbReference type="EMBL" id="OUE00887.1"/>
    </source>
</evidence>
<dbReference type="GO" id="GO:0005737">
    <property type="term" value="C:cytoplasm"/>
    <property type="evidence" value="ECO:0007669"/>
    <property type="project" value="TreeGrafter"/>
</dbReference>